<dbReference type="InterPro" id="IPR050980">
    <property type="entry name" value="2C_sensor_his_kinase"/>
</dbReference>
<keyword evidence="8" id="KW-0812">Transmembrane</keyword>
<dbReference type="Pfam" id="PF02518">
    <property type="entry name" value="HATPase_c"/>
    <property type="match status" value="1"/>
</dbReference>
<proteinExistence type="predicted"/>
<organism evidence="10 11">
    <name type="scientific">Prochlorococcus marinus (strain SARG / CCMP1375 / SS120)</name>
    <dbReference type="NCBI Taxonomy" id="167539"/>
    <lineage>
        <taxon>Bacteria</taxon>
        <taxon>Bacillati</taxon>
        <taxon>Cyanobacteriota</taxon>
        <taxon>Cyanophyceae</taxon>
        <taxon>Synechococcales</taxon>
        <taxon>Prochlorococcaceae</taxon>
        <taxon>Prochlorococcus</taxon>
    </lineage>
</organism>
<dbReference type="STRING" id="167539.Pro_1543"/>
<dbReference type="Gene3D" id="3.30.565.10">
    <property type="entry name" value="Histidine kinase-like ATPase, C-terminal domain"/>
    <property type="match status" value="1"/>
</dbReference>
<evidence type="ECO:0000256" key="4">
    <source>
        <dbReference type="ARBA" id="ARBA00022741"/>
    </source>
</evidence>
<evidence type="ECO:0000256" key="2">
    <source>
        <dbReference type="ARBA" id="ARBA00012438"/>
    </source>
</evidence>
<keyword evidence="4" id="KW-0547">Nucleotide-binding</keyword>
<keyword evidence="5 10" id="KW-0418">Kinase</keyword>
<keyword evidence="6" id="KW-0067">ATP-binding</keyword>
<dbReference type="PROSITE" id="PS50109">
    <property type="entry name" value="HIS_KIN"/>
    <property type="match status" value="1"/>
</dbReference>
<dbReference type="KEGG" id="pma:Pro_1543"/>
<dbReference type="InterPro" id="IPR036890">
    <property type="entry name" value="HATPase_C_sf"/>
</dbReference>
<dbReference type="SUPFAM" id="SSF55874">
    <property type="entry name" value="ATPase domain of HSP90 chaperone/DNA topoisomerase II/histidine kinase"/>
    <property type="match status" value="1"/>
</dbReference>
<feature type="transmembrane region" description="Helical" evidence="8">
    <location>
        <begin position="167"/>
        <end position="187"/>
    </location>
</feature>
<evidence type="ECO:0000256" key="1">
    <source>
        <dbReference type="ARBA" id="ARBA00000085"/>
    </source>
</evidence>
<evidence type="ECO:0000256" key="8">
    <source>
        <dbReference type="SAM" id="Phobius"/>
    </source>
</evidence>
<keyword evidence="11" id="KW-1185">Reference proteome</keyword>
<dbReference type="PANTHER" id="PTHR44936:SF10">
    <property type="entry name" value="SENSOR PROTEIN RSTB"/>
    <property type="match status" value="1"/>
</dbReference>
<dbReference type="EMBL" id="AE017126">
    <property type="protein sequence ID" value="AAQ00587.1"/>
    <property type="molecule type" value="Genomic_DNA"/>
</dbReference>
<reference evidence="10 11" key="1">
    <citation type="journal article" date="2003" name="Proc. Natl. Acad. Sci. U.S.A.">
        <title>Genome sequence of the cyanobacterium Prochlorococcus marinus SS120, a nearly minimal oxyphototrophic genome.</title>
        <authorList>
            <person name="Dufresne A."/>
            <person name="Salanoubat M."/>
            <person name="Partensky F."/>
            <person name="Artiguenave F."/>
            <person name="Axmann I.M."/>
            <person name="Barbe V."/>
            <person name="Duprat S."/>
            <person name="Galperin M.Y."/>
            <person name="Koonin E.V."/>
            <person name="Le Gall F."/>
            <person name="Makarova K.S."/>
            <person name="Ostrowski M."/>
            <person name="Oztas S."/>
            <person name="Robert C."/>
            <person name="Rogozin I.B."/>
            <person name="Scanlan D.J."/>
            <person name="Tandeau de Marsac N."/>
            <person name="Weissenbach J."/>
            <person name="Wincker P."/>
            <person name="Wolf Y.I."/>
            <person name="Hess W.R."/>
        </authorList>
    </citation>
    <scope>NUCLEOTIDE SEQUENCE [LARGE SCALE GENOMIC DNA]</scope>
    <source>
        <strain evidence="11">SARG / CCMP1375 / SS120</strain>
    </source>
</reference>
<dbReference type="GO" id="GO:0004673">
    <property type="term" value="F:protein histidine kinase activity"/>
    <property type="evidence" value="ECO:0007669"/>
    <property type="project" value="UniProtKB-EC"/>
</dbReference>
<keyword evidence="8" id="KW-1133">Transmembrane helix</keyword>
<dbReference type="Proteomes" id="UP000001420">
    <property type="component" value="Chromosome"/>
</dbReference>
<sequence>MRNSILHKERKKAISFVVLNICAIASYFLLAIISKKAFAWESPAITLWPASGLANALAVSYGWNVFPGLVIGNLLGTSFDPQTGFSFQAFMLPVAFAAGAQAALIRWILIRHNILDDSLTRFSKLLTFLLWIGPLGNWPAATTFLLYNLTHADNSVLLSQVFTSSFFWWSGDSLGSLIIFPLLILLLPLNRPIWEDRKIYLLSPLLVLIAVLVSAALIERALLERIQITPALLAPLQDLRLLSNSAWTLLALGMLGLILQISGKSLEQEGLITRSRLAADAAGAVIHEIGQPLIRLRLRLERIVASLEENTDEPLGNSSSCSELKSQAEQSLNELNSVVLNTRSIQDLTLAGIRDSSSADLKDAIATSATQLRQELDRLDQDLNISISNQLPNVSAGQIQLQAAIRNLLSNASKAAGENGVIRVSVSYSSNYVYCEIEDSGIGFNPLNMPDGKKRFKSHSNGMGLGLMIVQRVVDDNGGRIHFTNSEELRGAKVKIWLKPS</sequence>
<protein>
    <recommendedName>
        <fullName evidence="2">histidine kinase</fullName>
        <ecNumber evidence="2">2.7.13.3</ecNumber>
    </recommendedName>
</protein>
<gene>
    <name evidence="10" type="ordered locus">Pro_1543</name>
</gene>
<dbReference type="EnsemblBacteria" id="AAQ00587">
    <property type="protein sequence ID" value="AAQ00587"/>
    <property type="gene ID" value="Pro_1543"/>
</dbReference>
<dbReference type="SMART" id="SM00387">
    <property type="entry name" value="HATPase_c"/>
    <property type="match status" value="1"/>
</dbReference>
<dbReference type="PATRIC" id="fig|167539.5.peg.1624"/>
<dbReference type="AlphaFoldDB" id="Q7VAC1"/>
<feature type="transmembrane region" description="Helical" evidence="8">
    <location>
        <begin position="13"/>
        <end position="33"/>
    </location>
</feature>
<dbReference type="EC" id="2.7.13.3" evidence="2"/>
<evidence type="ECO:0000313" key="10">
    <source>
        <dbReference type="EMBL" id="AAQ00587.1"/>
    </source>
</evidence>
<keyword evidence="7" id="KW-0175">Coiled coil</keyword>
<evidence type="ECO:0000256" key="5">
    <source>
        <dbReference type="ARBA" id="ARBA00022777"/>
    </source>
</evidence>
<feature type="transmembrane region" description="Helical" evidence="8">
    <location>
        <begin position="85"/>
        <end position="105"/>
    </location>
</feature>
<comment type="catalytic activity">
    <reaction evidence="1">
        <text>ATP + protein L-histidine = ADP + protein N-phospho-L-histidine.</text>
        <dbReference type="EC" id="2.7.13.3"/>
    </reaction>
</comment>
<dbReference type="PANTHER" id="PTHR44936">
    <property type="entry name" value="SENSOR PROTEIN CREC"/>
    <property type="match status" value="1"/>
</dbReference>
<evidence type="ECO:0000259" key="9">
    <source>
        <dbReference type="PROSITE" id="PS50109"/>
    </source>
</evidence>
<feature type="transmembrane region" description="Helical" evidence="8">
    <location>
        <begin position="125"/>
        <end position="147"/>
    </location>
</feature>
<dbReference type="OrthoDB" id="9815750at2"/>
<dbReference type="InterPro" id="IPR005467">
    <property type="entry name" value="His_kinase_dom"/>
</dbReference>
<dbReference type="HOGENOM" id="CLU_540647_0_0_3"/>
<accession>Q7VAC1</accession>
<name>Q7VAC1_PROMA</name>
<dbReference type="eggNOG" id="COG2205">
    <property type="taxonomic scope" value="Bacteria"/>
</dbReference>
<evidence type="ECO:0000256" key="7">
    <source>
        <dbReference type="SAM" id="Coils"/>
    </source>
</evidence>
<feature type="domain" description="Histidine kinase" evidence="9">
    <location>
        <begin position="284"/>
        <end position="501"/>
    </location>
</feature>
<feature type="coiled-coil region" evidence="7">
    <location>
        <begin position="362"/>
        <end position="389"/>
    </location>
</feature>
<keyword evidence="8" id="KW-0472">Membrane</keyword>
<dbReference type="InterPro" id="IPR003594">
    <property type="entry name" value="HATPase_dom"/>
</dbReference>
<feature type="transmembrane region" description="Helical" evidence="8">
    <location>
        <begin position="199"/>
        <end position="218"/>
    </location>
</feature>
<dbReference type="GO" id="GO:0005524">
    <property type="term" value="F:ATP binding"/>
    <property type="evidence" value="ECO:0007669"/>
    <property type="project" value="UniProtKB-KW"/>
</dbReference>
<evidence type="ECO:0000256" key="6">
    <source>
        <dbReference type="ARBA" id="ARBA00022840"/>
    </source>
</evidence>
<keyword evidence="3" id="KW-0808">Transferase</keyword>
<evidence type="ECO:0000313" key="11">
    <source>
        <dbReference type="Proteomes" id="UP000001420"/>
    </source>
</evidence>
<evidence type="ECO:0000256" key="3">
    <source>
        <dbReference type="ARBA" id="ARBA00022679"/>
    </source>
</evidence>
<dbReference type="RefSeq" id="WP_011125693.1">
    <property type="nucleotide sequence ID" value="NC_005042.1"/>
</dbReference>